<dbReference type="EMBL" id="OUUW01000009">
    <property type="protein sequence ID" value="SPP85191.1"/>
    <property type="molecule type" value="Genomic_DNA"/>
</dbReference>
<comment type="similarity">
    <text evidence="1">Belongs to the CCDC22 family.</text>
</comment>
<dbReference type="Proteomes" id="UP000268350">
    <property type="component" value="Unassembled WGS sequence"/>
</dbReference>
<gene>
    <name evidence="6" type="ORF">DGUA_6G015085</name>
</gene>
<evidence type="ECO:0000313" key="6">
    <source>
        <dbReference type="EMBL" id="SPP85191.1"/>
    </source>
</evidence>
<name>A0A3B0KJB3_DROGU</name>
<dbReference type="InterPro" id="IPR048348">
    <property type="entry name" value="CCDC22_CC"/>
</dbReference>
<dbReference type="InterPro" id="IPR008530">
    <property type="entry name" value="CCDC22"/>
</dbReference>
<evidence type="ECO:0000256" key="1">
    <source>
        <dbReference type="ARBA" id="ARBA00006438"/>
    </source>
</evidence>
<dbReference type="GO" id="GO:2000060">
    <property type="term" value="P:positive regulation of ubiquitin-dependent protein catabolic process"/>
    <property type="evidence" value="ECO:0007669"/>
    <property type="project" value="TreeGrafter"/>
</dbReference>
<proteinExistence type="inferred from homology"/>
<sequence>MDEVDKIIMHQLHQVDAGIEPTEELASFTPELVVRAVSSCLTEIRPELEVPRSLPGGAMAQRFSVATALAESCKESGYHGDIGYQTFLYPNPIELRRLLMFLIEQLPRERQAADDLTGKSHSLSGREMLQRQIRKKLTAELKALWVPQFCRAVGNRKSHGCSSLCIDFRPKLNLNVPSANAEERTKEVQQYFDQQAPNLFQQTASSSYDLIATVLHKNDLERWGHGQIDSGMLGLLAGEDTVIPSLVLATEKPSSTATAAELTPLEELTEEVQQLRAQCETLLGERKSHVARIGALKQRESDASKQMADIQPQLKLHERTCLVLADSEQNLTKLEGLLQATEAKRHTLTQQWQDYRQPLLETLETLKTAKEAQHVQSIRSGIEQLELELKAKTQHHNELNTALRTATQSLAPRKEYTRRIHEFIGNIRKQRADIYRVLDDTRQLQKQLNVVGAQLQRQFNYTDDLLFQSAKHDLHAKKAYKLLAQLHANCTELVECVALTGNVTKQIRELEVQIDGEKLKNVLTSLQQITGDIQKFEQHIQELQSQISTVENAVAKA</sequence>
<evidence type="ECO:0000259" key="5">
    <source>
        <dbReference type="Pfam" id="PF21674"/>
    </source>
</evidence>
<evidence type="ECO:0000256" key="3">
    <source>
        <dbReference type="SAM" id="Coils"/>
    </source>
</evidence>
<keyword evidence="3" id="KW-0175">Coiled coil</keyword>
<dbReference type="InterPro" id="IPR048349">
    <property type="entry name" value="CCDC22_N"/>
</dbReference>
<reference evidence="7" key="1">
    <citation type="submission" date="2018-01" db="EMBL/GenBank/DDBJ databases">
        <authorList>
            <person name="Alioto T."/>
            <person name="Alioto T."/>
        </authorList>
    </citation>
    <scope>NUCLEOTIDE SEQUENCE [LARGE SCALE GENOMIC DNA]</scope>
</reference>
<feature type="domain" description="CCDC22 N-terminal" evidence="5">
    <location>
        <begin position="1"/>
        <end position="107"/>
    </location>
</feature>
<dbReference type="OMA" id="KFEQHIQ"/>
<feature type="coiled-coil region" evidence="3">
    <location>
        <begin position="324"/>
        <end position="351"/>
    </location>
</feature>
<evidence type="ECO:0000313" key="7">
    <source>
        <dbReference type="Proteomes" id="UP000268350"/>
    </source>
</evidence>
<dbReference type="Pfam" id="PF21674">
    <property type="entry name" value="CCDC22_N"/>
    <property type="match status" value="1"/>
</dbReference>
<dbReference type="STRING" id="7266.A0A3B0KJB3"/>
<evidence type="ECO:0000259" key="4">
    <source>
        <dbReference type="Pfam" id="PF05667"/>
    </source>
</evidence>
<dbReference type="OrthoDB" id="10266736at2759"/>
<dbReference type="AlphaFoldDB" id="A0A3B0KJB3"/>
<dbReference type="Pfam" id="PF05667">
    <property type="entry name" value="CCDC22_CC"/>
    <property type="match status" value="1"/>
</dbReference>
<keyword evidence="7" id="KW-1185">Reference proteome</keyword>
<protein>
    <recommendedName>
        <fullName evidence="2">Coiled-coil domain-containing protein 22 homolog</fullName>
    </recommendedName>
</protein>
<feature type="domain" description="CCDC22 coiled-coil" evidence="4">
    <location>
        <begin position="255"/>
        <end position="518"/>
    </location>
</feature>
<dbReference type="PANTHER" id="PTHR15668">
    <property type="entry name" value="JM1 PROTEIN"/>
    <property type="match status" value="1"/>
</dbReference>
<dbReference type="GO" id="GO:0097602">
    <property type="term" value="F:cullin family protein binding"/>
    <property type="evidence" value="ECO:0007669"/>
    <property type="project" value="TreeGrafter"/>
</dbReference>
<evidence type="ECO:0000256" key="2">
    <source>
        <dbReference type="ARBA" id="ARBA00017553"/>
    </source>
</evidence>
<dbReference type="PANTHER" id="PTHR15668:SF4">
    <property type="entry name" value="COILED-COIL DOMAIN-CONTAINING PROTEIN 22"/>
    <property type="match status" value="1"/>
</dbReference>
<organism evidence="6 7">
    <name type="scientific">Drosophila guanche</name>
    <name type="common">Fruit fly</name>
    <dbReference type="NCBI Taxonomy" id="7266"/>
    <lineage>
        <taxon>Eukaryota</taxon>
        <taxon>Metazoa</taxon>
        <taxon>Ecdysozoa</taxon>
        <taxon>Arthropoda</taxon>
        <taxon>Hexapoda</taxon>
        <taxon>Insecta</taxon>
        <taxon>Pterygota</taxon>
        <taxon>Neoptera</taxon>
        <taxon>Endopterygota</taxon>
        <taxon>Diptera</taxon>
        <taxon>Brachycera</taxon>
        <taxon>Muscomorpha</taxon>
        <taxon>Ephydroidea</taxon>
        <taxon>Drosophilidae</taxon>
        <taxon>Drosophila</taxon>
        <taxon>Sophophora</taxon>
    </lineage>
</organism>
<feature type="coiled-coil region" evidence="3">
    <location>
        <begin position="526"/>
        <end position="553"/>
    </location>
</feature>
<accession>A0A3B0KJB3</accession>